<dbReference type="InterPro" id="IPR000531">
    <property type="entry name" value="Beta-barrel_TonB"/>
</dbReference>
<keyword evidence="2 8" id="KW-0813">Transport</keyword>
<gene>
    <name evidence="13" type="ordered locus">P700755_000026</name>
</gene>
<dbReference type="Pfam" id="PF00593">
    <property type="entry name" value="TonB_dep_Rec_b-barrel"/>
    <property type="match status" value="1"/>
</dbReference>
<dbReference type="PANTHER" id="PTHR47234">
    <property type="match status" value="1"/>
</dbReference>
<dbReference type="InterPro" id="IPR036942">
    <property type="entry name" value="Beta-barrel_TonB_sf"/>
</dbReference>
<dbReference type="Pfam" id="PF07715">
    <property type="entry name" value="Plug"/>
    <property type="match status" value="1"/>
</dbReference>
<reference evidence="13" key="2">
    <citation type="submission" date="2012-09" db="EMBL/GenBank/DDBJ databases">
        <title>The complete sequence of Psychroflexus torquis an extreme psychrophile from sea-ice that is stimulated by light.</title>
        <authorList>
            <person name="Feng S."/>
            <person name="Powell S.M."/>
            <person name="Bowman J.P."/>
        </authorList>
    </citation>
    <scope>NUCLEOTIDE SEQUENCE [LARGE SCALE GENOMIC DNA]</scope>
    <source>
        <strain evidence="13">ATCC 700755</strain>
    </source>
</reference>
<organism evidence="13 14">
    <name type="scientific">Psychroflexus torquis (strain ATCC 700755 / CIP 106069 / ACAM 623)</name>
    <dbReference type="NCBI Taxonomy" id="313595"/>
    <lineage>
        <taxon>Bacteria</taxon>
        <taxon>Pseudomonadati</taxon>
        <taxon>Bacteroidota</taxon>
        <taxon>Flavobacteriia</taxon>
        <taxon>Flavobacteriales</taxon>
        <taxon>Flavobacteriaceae</taxon>
        <taxon>Psychroflexus</taxon>
    </lineage>
</organism>
<dbReference type="KEGG" id="ptq:P700755_000026"/>
<dbReference type="FunFam" id="2.60.40.1120:FF:000003">
    <property type="entry name" value="Outer membrane protein Omp121"/>
    <property type="match status" value="1"/>
</dbReference>
<keyword evidence="13" id="KW-0675">Receptor</keyword>
<evidence type="ECO:0000256" key="2">
    <source>
        <dbReference type="ARBA" id="ARBA00022448"/>
    </source>
</evidence>
<accession>K4I912</accession>
<evidence type="ECO:0000256" key="10">
    <source>
        <dbReference type="SAM" id="SignalP"/>
    </source>
</evidence>
<keyword evidence="7 8" id="KW-0998">Cell outer membrane</keyword>
<dbReference type="PANTHER" id="PTHR47234:SF3">
    <property type="entry name" value="SECRETIN_TONB SHORT N-TERMINAL DOMAIN-CONTAINING PROTEIN"/>
    <property type="match status" value="1"/>
</dbReference>
<keyword evidence="3 8" id="KW-1134">Transmembrane beta strand</keyword>
<dbReference type="SUPFAM" id="SSF56935">
    <property type="entry name" value="Porins"/>
    <property type="match status" value="1"/>
</dbReference>
<dbReference type="PROSITE" id="PS52016">
    <property type="entry name" value="TONB_DEPENDENT_REC_3"/>
    <property type="match status" value="1"/>
</dbReference>
<dbReference type="Pfam" id="PF13715">
    <property type="entry name" value="CarbopepD_reg_2"/>
    <property type="match status" value="1"/>
</dbReference>
<comment type="subcellular location">
    <subcellularLocation>
        <location evidence="1 8">Cell outer membrane</location>
        <topology evidence="1 8">Multi-pass membrane protein</topology>
    </subcellularLocation>
</comment>
<evidence type="ECO:0000259" key="11">
    <source>
        <dbReference type="Pfam" id="PF00593"/>
    </source>
</evidence>
<dbReference type="SUPFAM" id="SSF49464">
    <property type="entry name" value="Carboxypeptidase regulatory domain-like"/>
    <property type="match status" value="1"/>
</dbReference>
<dbReference type="AlphaFoldDB" id="K4I912"/>
<evidence type="ECO:0000313" key="13">
    <source>
        <dbReference type="EMBL" id="AFU67102.1"/>
    </source>
</evidence>
<evidence type="ECO:0000313" key="14">
    <source>
        <dbReference type="Proteomes" id="UP000008514"/>
    </source>
</evidence>
<evidence type="ECO:0000256" key="7">
    <source>
        <dbReference type="ARBA" id="ARBA00023237"/>
    </source>
</evidence>
<keyword evidence="14" id="KW-1185">Reference proteome</keyword>
<dbReference type="InterPro" id="IPR039426">
    <property type="entry name" value="TonB-dep_rcpt-like"/>
</dbReference>
<evidence type="ECO:0000256" key="1">
    <source>
        <dbReference type="ARBA" id="ARBA00004571"/>
    </source>
</evidence>
<dbReference type="GO" id="GO:0009279">
    <property type="term" value="C:cell outer membrane"/>
    <property type="evidence" value="ECO:0007669"/>
    <property type="project" value="UniProtKB-SubCell"/>
</dbReference>
<evidence type="ECO:0000259" key="12">
    <source>
        <dbReference type="Pfam" id="PF07715"/>
    </source>
</evidence>
<keyword evidence="10" id="KW-0732">Signal</keyword>
<dbReference type="InterPro" id="IPR037066">
    <property type="entry name" value="Plug_dom_sf"/>
</dbReference>
<reference evidence="13" key="1">
    <citation type="submission" date="2006-03" db="EMBL/GenBank/DDBJ databases">
        <authorList>
            <person name="Bowman J."/>
            <person name="Ferriera S."/>
            <person name="Johnson J."/>
            <person name="Kravitz S."/>
            <person name="Halpern A."/>
            <person name="Remington K."/>
            <person name="Beeson K."/>
            <person name="Tran B."/>
            <person name="Rogers Y.-H."/>
            <person name="Friedman R."/>
            <person name="Venter J.C."/>
        </authorList>
    </citation>
    <scope>NUCLEOTIDE SEQUENCE [LARGE SCALE GENOMIC DNA]</scope>
    <source>
        <strain evidence="13">ATCC 700755</strain>
    </source>
</reference>
<evidence type="ECO:0000256" key="8">
    <source>
        <dbReference type="PROSITE-ProRule" id="PRU01360"/>
    </source>
</evidence>
<dbReference type="Gene3D" id="2.170.130.10">
    <property type="entry name" value="TonB-dependent receptor, plug domain"/>
    <property type="match status" value="1"/>
</dbReference>
<dbReference type="HOGENOM" id="CLU_010745_1_1_10"/>
<dbReference type="Proteomes" id="UP000008514">
    <property type="component" value="Chromosome"/>
</dbReference>
<evidence type="ECO:0000256" key="3">
    <source>
        <dbReference type="ARBA" id="ARBA00022452"/>
    </source>
</evidence>
<dbReference type="STRING" id="313595.P700755_000026"/>
<feature type="chain" id="PRO_5003877558" evidence="10">
    <location>
        <begin position="22"/>
        <end position="956"/>
    </location>
</feature>
<protein>
    <submittedName>
        <fullName evidence="13">TonB-dependent outer membrane receptor protein</fullName>
    </submittedName>
</protein>
<dbReference type="eggNOG" id="COG1629">
    <property type="taxonomic scope" value="Bacteria"/>
</dbReference>
<dbReference type="eggNOG" id="COG4771">
    <property type="taxonomic scope" value="Bacteria"/>
</dbReference>
<dbReference type="RefSeq" id="WP_015022722.1">
    <property type="nucleotide sequence ID" value="NC_018721.1"/>
</dbReference>
<dbReference type="OrthoDB" id="9805434at2"/>
<evidence type="ECO:0000256" key="4">
    <source>
        <dbReference type="ARBA" id="ARBA00022692"/>
    </source>
</evidence>
<feature type="signal peptide" evidence="10">
    <location>
        <begin position="1"/>
        <end position="21"/>
    </location>
</feature>
<keyword evidence="4 8" id="KW-0812">Transmembrane</keyword>
<dbReference type="InterPro" id="IPR012910">
    <property type="entry name" value="Plug_dom"/>
</dbReference>
<proteinExistence type="inferred from homology"/>
<dbReference type="Gene3D" id="2.60.40.1120">
    <property type="entry name" value="Carboxypeptidase-like, regulatory domain"/>
    <property type="match status" value="1"/>
</dbReference>
<keyword evidence="5 9" id="KW-0798">TonB box</keyword>
<keyword evidence="6 8" id="KW-0472">Membrane</keyword>
<evidence type="ECO:0000256" key="6">
    <source>
        <dbReference type="ARBA" id="ARBA00023136"/>
    </source>
</evidence>
<evidence type="ECO:0000256" key="5">
    <source>
        <dbReference type="ARBA" id="ARBA00023077"/>
    </source>
</evidence>
<comment type="similarity">
    <text evidence="8 9">Belongs to the TonB-dependent receptor family.</text>
</comment>
<dbReference type="InterPro" id="IPR008969">
    <property type="entry name" value="CarboxyPept-like_regulatory"/>
</dbReference>
<feature type="domain" description="TonB-dependent receptor plug" evidence="12">
    <location>
        <begin position="117"/>
        <end position="237"/>
    </location>
</feature>
<dbReference type="Gene3D" id="2.40.170.20">
    <property type="entry name" value="TonB-dependent receptor, beta-barrel domain"/>
    <property type="match status" value="1"/>
</dbReference>
<name>K4I912_PSYTT</name>
<feature type="domain" description="TonB-dependent receptor-like beta-barrel" evidence="11">
    <location>
        <begin position="416"/>
        <end position="911"/>
    </location>
</feature>
<dbReference type="EMBL" id="CP003879">
    <property type="protein sequence ID" value="AFU67102.1"/>
    <property type="molecule type" value="Genomic_DNA"/>
</dbReference>
<sequence length="956" mass="104409">MKKNYVLRLMVMFLFSFSFFAQEVEIKGVITDQDNQPLPGVTVVVEGTNRGATTDFDGNYTIKVEKGETLLFSYIGFDPQKIKIENNTTINVTLKMGMQLDSVVVIGSRSPGRTTVNSAVAIDVFDIQQLTKASPQVNLNQILNYVAPSFTSNTQTISDGTDHVDPASLRGLGPDQVLVLINGKRRHTSSLINVNGTFGRGSVGTDLNAIPAAAVQNIEVLRDGAAAQYGSDAIAGVINIILTDKTNELQLNVTSGANFSRNANSQTGGVDGETTNVSASYGLDLGDKGGFINFSGDFDIREDYNRMKEWEGDVYNRYNTVERFANADGYDITNLLDNDVSDVIQYGNQAGFNLDPNATKEQLQDILSVDNTSAELEARNQVRSDFNMRVGQSRLRGGRLFVNFALPLDDDGTELYSFAGISSRNGNSAGFYRLPNQSRTFTPTYINGFLPEINSKVKDESLSVGIKGSVGDWNVDFSNTYGKNSFLYVIGNTSNASLQNASPTVFDAGGFSFAQNTTNLDVSQFFEDVSKGLNVAFGGEHRLETYEIVAGQESSYSQYTSAGEVITLASQQPATDFFGAARPGGAQVFPGFSPKNELNRSRSSVAGYVDVELDVSEEFLLSFASRYEDYSDFGSTVNFKLASRYKLTDNVNLRASANTGFRAPSLHQLNFNSTSTIFDQNGDPQEVGTFANDSRAAELLGIPELKQEISRSISLGLTGKFPEANLTFTADAYWVGIDDRVVYTGQFTGPGTGTELDNLLRQANASRASFFANAIDTESRGFDFVITHKTNIGTNSKLNTDLSGTLSQTRQVGDIKASEVLTNAGLVDTYFPQDSRVYLEEAVPRTKINLTNNYTVGNFNVFLRNVFFGKVTEATPTIENQQIFSEKLVTDLSFGYVASPSLTFTLGANNIFDIYPDRAEDAFGNRSGGRFDWSRRAQQFGIAGRFLFARMSITLQ</sequence>
<evidence type="ECO:0000256" key="9">
    <source>
        <dbReference type="RuleBase" id="RU003357"/>
    </source>
</evidence>